<evidence type="ECO:0000313" key="2">
    <source>
        <dbReference type="Proteomes" id="UP000286134"/>
    </source>
</evidence>
<dbReference type="AlphaFoldDB" id="A0A420I8I1"/>
<proteinExistence type="predicted"/>
<dbReference type="EMBL" id="MCFK01000126">
    <property type="protein sequence ID" value="RKF65944.1"/>
    <property type="molecule type" value="Genomic_DNA"/>
</dbReference>
<accession>A0A420I8I1</accession>
<dbReference type="Proteomes" id="UP000286134">
    <property type="component" value="Unassembled WGS sequence"/>
</dbReference>
<comment type="caution">
    <text evidence="1">The sequence shown here is derived from an EMBL/GenBank/DDBJ whole genome shotgun (WGS) entry which is preliminary data.</text>
</comment>
<organism evidence="1 2">
    <name type="scientific">Erysiphe neolycopersici</name>
    <dbReference type="NCBI Taxonomy" id="212602"/>
    <lineage>
        <taxon>Eukaryota</taxon>
        <taxon>Fungi</taxon>
        <taxon>Dikarya</taxon>
        <taxon>Ascomycota</taxon>
        <taxon>Pezizomycotina</taxon>
        <taxon>Leotiomycetes</taxon>
        <taxon>Erysiphales</taxon>
        <taxon>Erysiphaceae</taxon>
        <taxon>Erysiphe</taxon>
    </lineage>
</organism>
<keyword evidence="2" id="KW-1185">Reference proteome</keyword>
<sequence length="70" mass="7717">MSRQTSAFRPLIPLKLKDKNRQADPVPDVTARLNVNPIYYTILGNTGHETIKDLLLACALSSTSETGTLF</sequence>
<gene>
    <name evidence="1" type="ORF">OnM2_001035</name>
</gene>
<reference evidence="1 2" key="1">
    <citation type="journal article" date="2018" name="BMC Genomics">
        <title>Comparative genome analyses reveal sequence features reflecting distinct modes of host-adaptation between dicot and monocot powdery mildew.</title>
        <authorList>
            <person name="Wu Y."/>
            <person name="Ma X."/>
            <person name="Pan Z."/>
            <person name="Kale S.D."/>
            <person name="Song Y."/>
            <person name="King H."/>
            <person name="Zhang Q."/>
            <person name="Presley C."/>
            <person name="Deng X."/>
            <person name="Wei C.I."/>
            <person name="Xiao S."/>
        </authorList>
    </citation>
    <scope>NUCLEOTIDE SEQUENCE [LARGE SCALE GENOMIC DNA]</scope>
    <source>
        <strain evidence="1">UMSG2</strain>
    </source>
</reference>
<name>A0A420I8I1_9PEZI</name>
<protein>
    <submittedName>
        <fullName evidence="1">Uncharacterized protein</fullName>
    </submittedName>
</protein>
<evidence type="ECO:0000313" key="1">
    <source>
        <dbReference type="EMBL" id="RKF65944.1"/>
    </source>
</evidence>